<dbReference type="Gene3D" id="3.30.300.30">
    <property type="match status" value="1"/>
</dbReference>
<accession>A0A6J4Q2Y2</accession>
<feature type="compositionally biased region" description="Basic and acidic residues" evidence="1">
    <location>
        <begin position="543"/>
        <end position="552"/>
    </location>
</feature>
<organism evidence="4">
    <name type="scientific">uncultured Rubrobacteraceae bacterium</name>
    <dbReference type="NCBI Taxonomy" id="349277"/>
    <lineage>
        <taxon>Bacteria</taxon>
        <taxon>Bacillati</taxon>
        <taxon>Actinomycetota</taxon>
        <taxon>Rubrobacteria</taxon>
        <taxon>Rubrobacterales</taxon>
        <taxon>Rubrobacteraceae</taxon>
        <taxon>environmental samples</taxon>
    </lineage>
</organism>
<dbReference type="Pfam" id="PF13193">
    <property type="entry name" value="AMP-binding_C"/>
    <property type="match status" value="1"/>
</dbReference>
<dbReference type="InterPro" id="IPR050237">
    <property type="entry name" value="ATP-dep_AMP-bd_enzyme"/>
</dbReference>
<dbReference type="Pfam" id="PF00501">
    <property type="entry name" value="AMP-binding"/>
    <property type="match status" value="1"/>
</dbReference>
<name>A0A6J4Q2Y2_9ACTN</name>
<keyword evidence="4" id="KW-0436">Ligase</keyword>
<dbReference type="PROSITE" id="PS00455">
    <property type="entry name" value="AMP_BINDING"/>
    <property type="match status" value="1"/>
</dbReference>
<sequence length="563" mass="61654">MFGTGKPWLKVYEGHVEAETEIFDGSLHDFFRMAAEDHRGKTALTFYGTTFEFERLQALVEKMAGSLAASGVGKGDRVALMLPNCPQYVIGFFATIRLGAIVTQLNPMYVEREIEYILADSGAETMVVYKDMYPRVKNVLPTTNLKNVIVVDFAGEPEGLDLGHRSFGDFLAADAPPAPQVPIDPAEDVAALQYTGGTTGVSKGAMLTHRNLVANVRQALDMFIDDPAAFSNNQKIMGILPMFHIFGLTCVMLFGIKQGLDQLLLPKFDPQEVMDLVKENHPVMFSGVPTMYMALNSSGADLLEYGFGNVRTYNSGGSALPIPLKRSFEEKVGRPLFEGYGLSEASPVTHFNPPFAGEAREGSIGVPVPSTDARVVDVASGEREMPVGEPGELIIKGPQVMKGYLNMPEETADTLRDGWLYTGDMARMDEDGYFFIVDRKKDMILASGYNVYPREIEEVLFEHPDVSEAVAVGVPDDYRGESVKAFVVRRSGSTVTETEILAFCLERLAPYKAPKELEFRLELPKSTVGKLLRRVLAEEARAGIDAGTRIDPEPGTIPPAPPA</sequence>
<dbReference type="GO" id="GO:0004467">
    <property type="term" value="F:long-chain fatty acid-CoA ligase activity"/>
    <property type="evidence" value="ECO:0007669"/>
    <property type="project" value="UniProtKB-EC"/>
</dbReference>
<dbReference type="InterPro" id="IPR025110">
    <property type="entry name" value="AMP-bd_C"/>
</dbReference>
<evidence type="ECO:0000259" key="2">
    <source>
        <dbReference type="Pfam" id="PF00501"/>
    </source>
</evidence>
<evidence type="ECO:0000256" key="1">
    <source>
        <dbReference type="SAM" id="MobiDB-lite"/>
    </source>
</evidence>
<dbReference type="InterPro" id="IPR045851">
    <property type="entry name" value="AMP-bd_C_sf"/>
</dbReference>
<dbReference type="PANTHER" id="PTHR43767:SF9">
    <property type="entry name" value="LONG-CHAIN-FATTY-ACID--COA LIGASE"/>
    <property type="match status" value="1"/>
</dbReference>
<evidence type="ECO:0000259" key="3">
    <source>
        <dbReference type="Pfam" id="PF13193"/>
    </source>
</evidence>
<dbReference type="InterPro" id="IPR042099">
    <property type="entry name" value="ANL_N_sf"/>
</dbReference>
<gene>
    <name evidence="4" type="ORF">AVDCRST_MAG03-3384</name>
</gene>
<dbReference type="AlphaFoldDB" id="A0A6J4Q2Y2"/>
<feature type="domain" description="AMP-binding enzyme C-terminal" evidence="3">
    <location>
        <begin position="455"/>
        <end position="530"/>
    </location>
</feature>
<feature type="region of interest" description="Disordered" evidence="1">
    <location>
        <begin position="543"/>
        <end position="563"/>
    </location>
</feature>
<dbReference type="EC" id="6.2.1.3" evidence="4"/>
<protein>
    <submittedName>
        <fullName evidence="4">Long-chain-fatty-acid--CoA ligase</fullName>
        <ecNumber evidence="4">6.2.1.3</ecNumber>
    </submittedName>
</protein>
<dbReference type="Gene3D" id="3.40.50.12780">
    <property type="entry name" value="N-terminal domain of ligase-like"/>
    <property type="match status" value="1"/>
</dbReference>
<dbReference type="EMBL" id="CADCUT010000204">
    <property type="protein sequence ID" value="CAA9433091.1"/>
    <property type="molecule type" value="Genomic_DNA"/>
</dbReference>
<reference evidence="4" key="1">
    <citation type="submission" date="2020-02" db="EMBL/GenBank/DDBJ databases">
        <authorList>
            <person name="Meier V. D."/>
        </authorList>
    </citation>
    <scope>NUCLEOTIDE SEQUENCE</scope>
    <source>
        <strain evidence="4">AVDCRST_MAG03</strain>
    </source>
</reference>
<evidence type="ECO:0000313" key="4">
    <source>
        <dbReference type="EMBL" id="CAA9433091.1"/>
    </source>
</evidence>
<dbReference type="CDD" id="cd05936">
    <property type="entry name" value="FC-FACS_FadD_like"/>
    <property type="match status" value="1"/>
</dbReference>
<dbReference type="InterPro" id="IPR000873">
    <property type="entry name" value="AMP-dep_synth/lig_dom"/>
</dbReference>
<dbReference type="PANTHER" id="PTHR43767">
    <property type="entry name" value="LONG-CHAIN-FATTY-ACID--COA LIGASE"/>
    <property type="match status" value="1"/>
</dbReference>
<dbReference type="SUPFAM" id="SSF56801">
    <property type="entry name" value="Acetyl-CoA synthetase-like"/>
    <property type="match status" value="1"/>
</dbReference>
<proteinExistence type="predicted"/>
<dbReference type="InterPro" id="IPR020845">
    <property type="entry name" value="AMP-binding_CS"/>
</dbReference>
<feature type="domain" description="AMP-dependent synthetase/ligase" evidence="2">
    <location>
        <begin position="31"/>
        <end position="405"/>
    </location>
</feature>